<keyword evidence="5" id="KW-1185">Reference proteome</keyword>
<dbReference type="InterPro" id="IPR036908">
    <property type="entry name" value="RlpA-like_sf"/>
</dbReference>
<dbReference type="Pfam" id="PF03330">
    <property type="entry name" value="DPBB_1"/>
    <property type="match status" value="1"/>
</dbReference>
<dbReference type="Gene3D" id="2.60.40.760">
    <property type="entry name" value="Expansin, cellulose-binding-like domain"/>
    <property type="match status" value="1"/>
</dbReference>
<organism evidence="4 5">
    <name type="scientific">Phlyctema vagabunda</name>
    <dbReference type="NCBI Taxonomy" id="108571"/>
    <lineage>
        <taxon>Eukaryota</taxon>
        <taxon>Fungi</taxon>
        <taxon>Dikarya</taxon>
        <taxon>Ascomycota</taxon>
        <taxon>Pezizomycotina</taxon>
        <taxon>Leotiomycetes</taxon>
        <taxon>Helotiales</taxon>
        <taxon>Dermateaceae</taxon>
        <taxon>Phlyctema</taxon>
    </lineage>
</organism>
<comment type="caution">
    <text evidence="4">The sequence shown here is derived from an EMBL/GenBank/DDBJ whole genome shotgun (WGS) entry which is preliminary data.</text>
</comment>
<evidence type="ECO:0000313" key="4">
    <source>
        <dbReference type="EMBL" id="KAL3417457.1"/>
    </source>
</evidence>
<dbReference type="InterPro" id="IPR007112">
    <property type="entry name" value="Expansin/allergen_DPBB_dom"/>
</dbReference>
<dbReference type="InterPro" id="IPR051477">
    <property type="entry name" value="Expansin_CellWall"/>
</dbReference>
<feature type="domain" description="Expansin-like EG45" evidence="3">
    <location>
        <begin position="40"/>
        <end position="133"/>
    </location>
</feature>
<evidence type="ECO:0000259" key="3">
    <source>
        <dbReference type="PROSITE" id="PS50842"/>
    </source>
</evidence>
<protein>
    <submittedName>
        <fullName evidence="4">Extracellular cellulase (Rare lipoprotein A)</fullName>
    </submittedName>
</protein>
<proteinExistence type="predicted"/>
<keyword evidence="1 2" id="KW-0732">Signal</keyword>
<evidence type="ECO:0000313" key="5">
    <source>
        <dbReference type="Proteomes" id="UP001629113"/>
    </source>
</evidence>
<reference evidence="4 5" key="1">
    <citation type="submission" date="2024-06" db="EMBL/GenBank/DDBJ databases">
        <title>Complete genome of Phlyctema vagabunda strain 19-DSS-EL-015.</title>
        <authorList>
            <person name="Fiorenzani C."/>
        </authorList>
    </citation>
    <scope>NUCLEOTIDE SEQUENCE [LARGE SCALE GENOMIC DNA]</scope>
    <source>
        <strain evidence="4 5">19-DSS-EL-015</strain>
    </source>
</reference>
<sequence>MYFSNLVLAFAATLPTALGAALAERATTGTASWYGGNLDGGSCSFTGYTLPSGVFGTALSSAYYSNAANCGACVSVKGPNGKTITAMIVDECPGGCAGYHLDLFPTAFSSLANPDVGVIPITWDFVKCPITSPLQLRNKSGVSQWWFSMQVRNANQAVAKLEVSTNSGKTWLATQRQTYNYFQIASGTGTTVVDVRVTSKDGKVVTVKSVPIKENQVVSATSNFA</sequence>
<dbReference type="InterPro" id="IPR009009">
    <property type="entry name" value="RlpA-like_DPBB"/>
</dbReference>
<dbReference type="PROSITE" id="PS50842">
    <property type="entry name" value="EXPANSIN_EG45"/>
    <property type="match status" value="1"/>
</dbReference>
<dbReference type="CDD" id="cd22271">
    <property type="entry name" value="DPBB_EXP_N-like"/>
    <property type="match status" value="1"/>
</dbReference>
<keyword evidence="4" id="KW-0449">Lipoprotein</keyword>
<feature type="chain" id="PRO_5047444253" evidence="2">
    <location>
        <begin position="20"/>
        <end position="225"/>
    </location>
</feature>
<dbReference type="PANTHER" id="PTHR31836:SF21">
    <property type="entry name" value="EXPANSIN-LIKE PROTEIN 7"/>
    <property type="match status" value="1"/>
</dbReference>
<evidence type="ECO:0000256" key="2">
    <source>
        <dbReference type="SAM" id="SignalP"/>
    </source>
</evidence>
<dbReference type="NCBIfam" id="NF041144">
    <property type="entry name" value="expansin_EXLX1"/>
    <property type="match status" value="1"/>
</dbReference>
<feature type="signal peptide" evidence="2">
    <location>
        <begin position="1"/>
        <end position="19"/>
    </location>
</feature>
<dbReference type="SUPFAM" id="SSF49590">
    <property type="entry name" value="PHL pollen allergen"/>
    <property type="match status" value="1"/>
</dbReference>
<dbReference type="InterPro" id="IPR049818">
    <property type="entry name" value="Expansin_EXLX1-like"/>
</dbReference>
<dbReference type="Gene3D" id="2.40.40.10">
    <property type="entry name" value="RlpA-like domain"/>
    <property type="match status" value="1"/>
</dbReference>
<gene>
    <name evidence="4" type="ORF">PVAG01_11457</name>
</gene>
<dbReference type="Proteomes" id="UP001629113">
    <property type="component" value="Unassembled WGS sequence"/>
</dbReference>
<evidence type="ECO:0000256" key="1">
    <source>
        <dbReference type="ARBA" id="ARBA00022729"/>
    </source>
</evidence>
<dbReference type="SUPFAM" id="SSF50685">
    <property type="entry name" value="Barwin-like endoglucanases"/>
    <property type="match status" value="1"/>
</dbReference>
<dbReference type="EMBL" id="JBFCZG010000011">
    <property type="protein sequence ID" value="KAL3417457.1"/>
    <property type="molecule type" value="Genomic_DNA"/>
</dbReference>
<accession>A0ABR4P2Q8</accession>
<dbReference type="InterPro" id="IPR036749">
    <property type="entry name" value="Expansin_CBD_sf"/>
</dbReference>
<dbReference type="PANTHER" id="PTHR31836">
    <property type="match status" value="1"/>
</dbReference>
<name>A0ABR4P2Q8_9HELO</name>